<proteinExistence type="predicted"/>
<dbReference type="InterPro" id="IPR023614">
    <property type="entry name" value="Porin_dom_sf"/>
</dbReference>
<gene>
    <name evidence="3" type="ORF">SIN8267_00434</name>
</gene>
<dbReference type="SUPFAM" id="SSF56935">
    <property type="entry name" value="Porins"/>
    <property type="match status" value="1"/>
</dbReference>
<keyword evidence="1" id="KW-0732">Signal</keyword>
<dbReference type="RefSeq" id="WP_237443022.1">
    <property type="nucleotide sequence ID" value="NZ_CAKLPX010000001.1"/>
</dbReference>
<evidence type="ECO:0000259" key="2">
    <source>
        <dbReference type="Pfam" id="PF13609"/>
    </source>
</evidence>
<sequence>MMKKTLLTSAIAALTIAPNFTFADDTELKEIKQRLAQLEAEKAATTSNVSWIDQLAFAALIEMEASANEFVDDNGKIDSENDLVVSTVELGLEAVVNDYTTATIIGLYEEDGDGLDIDVVTITFGNEEKTPFSLVLGQDYLPFGSYETNLVNDTLGLEIGETLATTSIVGVDVNGFSASAYIYNNERDGQDNEVTATGFSAGYASDTFSIGADYINDILSSDSLRDLDLSAVDDTYAISLHATAQLGDFNLIGEYIVTDTIEEAGVKSDLTTAQLEAAYAFGDFTLAAAYQVTEDATELLPEERLSIGGNYDVLDNLNVGVEFWQDKDYNKNDGGTGESLNNVAVLVAVEF</sequence>
<dbReference type="Proteomes" id="UP000838100">
    <property type="component" value="Unassembled WGS sequence"/>
</dbReference>
<protein>
    <recommendedName>
        <fullName evidence="2">Porin domain-containing protein</fullName>
    </recommendedName>
</protein>
<organism evidence="3 4">
    <name type="scientific">Sinobacterium norvegicum</name>
    <dbReference type="NCBI Taxonomy" id="1641715"/>
    <lineage>
        <taxon>Bacteria</taxon>
        <taxon>Pseudomonadati</taxon>
        <taxon>Pseudomonadota</taxon>
        <taxon>Gammaproteobacteria</taxon>
        <taxon>Cellvibrionales</taxon>
        <taxon>Spongiibacteraceae</taxon>
        <taxon>Sinobacterium</taxon>
    </lineage>
</organism>
<name>A0ABN8EG69_9GAMM</name>
<evidence type="ECO:0000256" key="1">
    <source>
        <dbReference type="SAM" id="SignalP"/>
    </source>
</evidence>
<dbReference type="EMBL" id="CAKLPX010000001">
    <property type="protein sequence ID" value="CAH0990342.1"/>
    <property type="molecule type" value="Genomic_DNA"/>
</dbReference>
<dbReference type="Pfam" id="PF13609">
    <property type="entry name" value="Porin_4"/>
    <property type="match status" value="1"/>
</dbReference>
<accession>A0ABN8EG69</accession>
<dbReference type="InterPro" id="IPR033900">
    <property type="entry name" value="Gram_neg_porin_domain"/>
</dbReference>
<dbReference type="Gene3D" id="2.40.160.10">
    <property type="entry name" value="Porin"/>
    <property type="match status" value="1"/>
</dbReference>
<feature type="chain" id="PRO_5045036644" description="Porin domain-containing protein" evidence="1">
    <location>
        <begin position="24"/>
        <end position="351"/>
    </location>
</feature>
<feature type="domain" description="Porin" evidence="2">
    <location>
        <begin position="118"/>
        <end position="326"/>
    </location>
</feature>
<evidence type="ECO:0000313" key="3">
    <source>
        <dbReference type="EMBL" id="CAH0990342.1"/>
    </source>
</evidence>
<evidence type="ECO:0000313" key="4">
    <source>
        <dbReference type="Proteomes" id="UP000838100"/>
    </source>
</evidence>
<comment type="caution">
    <text evidence="3">The sequence shown here is derived from an EMBL/GenBank/DDBJ whole genome shotgun (WGS) entry which is preliminary data.</text>
</comment>
<reference evidence="3" key="1">
    <citation type="submission" date="2021-12" db="EMBL/GenBank/DDBJ databases">
        <authorList>
            <person name="Rodrigo-Torres L."/>
            <person name="Arahal R. D."/>
            <person name="Lucena T."/>
        </authorList>
    </citation>
    <scope>NUCLEOTIDE SEQUENCE</scope>
    <source>
        <strain evidence="3">CECT 8267</strain>
    </source>
</reference>
<feature type="signal peptide" evidence="1">
    <location>
        <begin position="1"/>
        <end position="23"/>
    </location>
</feature>
<dbReference type="NCBIfam" id="NF033652">
    <property type="entry name" value="LbtU_sider_porin"/>
    <property type="match status" value="1"/>
</dbReference>
<keyword evidence="4" id="KW-1185">Reference proteome</keyword>